<gene>
    <name evidence="1" type="ORF">Tco_0706658</name>
</gene>
<reference evidence="1" key="1">
    <citation type="journal article" date="2022" name="Int. J. Mol. Sci.">
        <title>Draft Genome of Tanacetum Coccineum: Genomic Comparison of Closely Related Tanacetum-Family Plants.</title>
        <authorList>
            <person name="Yamashiro T."/>
            <person name="Shiraishi A."/>
            <person name="Nakayama K."/>
            <person name="Satake H."/>
        </authorList>
    </citation>
    <scope>NUCLEOTIDE SEQUENCE</scope>
</reference>
<reference evidence="1" key="2">
    <citation type="submission" date="2022-01" db="EMBL/GenBank/DDBJ databases">
        <authorList>
            <person name="Yamashiro T."/>
            <person name="Shiraishi A."/>
            <person name="Satake H."/>
            <person name="Nakayama K."/>
        </authorList>
    </citation>
    <scope>NUCLEOTIDE SEQUENCE</scope>
</reference>
<organism evidence="1 2">
    <name type="scientific">Tanacetum coccineum</name>
    <dbReference type="NCBI Taxonomy" id="301880"/>
    <lineage>
        <taxon>Eukaryota</taxon>
        <taxon>Viridiplantae</taxon>
        <taxon>Streptophyta</taxon>
        <taxon>Embryophyta</taxon>
        <taxon>Tracheophyta</taxon>
        <taxon>Spermatophyta</taxon>
        <taxon>Magnoliopsida</taxon>
        <taxon>eudicotyledons</taxon>
        <taxon>Gunneridae</taxon>
        <taxon>Pentapetalae</taxon>
        <taxon>asterids</taxon>
        <taxon>campanulids</taxon>
        <taxon>Asterales</taxon>
        <taxon>Asteraceae</taxon>
        <taxon>Asteroideae</taxon>
        <taxon>Anthemideae</taxon>
        <taxon>Anthemidinae</taxon>
        <taxon>Tanacetum</taxon>
    </lineage>
</organism>
<comment type="caution">
    <text evidence="1">The sequence shown here is derived from an EMBL/GenBank/DDBJ whole genome shotgun (WGS) entry which is preliminary data.</text>
</comment>
<proteinExistence type="predicted"/>
<name>A0ABQ4Y8Z6_9ASTR</name>
<dbReference type="Proteomes" id="UP001151760">
    <property type="component" value="Unassembled WGS sequence"/>
</dbReference>
<dbReference type="EMBL" id="BQNB010010183">
    <property type="protein sequence ID" value="GJS73817.1"/>
    <property type="molecule type" value="Genomic_DNA"/>
</dbReference>
<evidence type="ECO:0000313" key="2">
    <source>
        <dbReference type="Proteomes" id="UP001151760"/>
    </source>
</evidence>
<protein>
    <submittedName>
        <fullName evidence="1">Uncharacterized protein</fullName>
    </submittedName>
</protein>
<evidence type="ECO:0000313" key="1">
    <source>
        <dbReference type="EMBL" id="GJS73817.1"/>
    </source>
</evidence>
<accession>A0ABQ4Y8Z6</accession>
<sequence length="155" mass="17110">MSLGRGTQVMAAPTIPVPAEDLRDPIEIRADIVHPEPVVAVAFPAAAVVRTLAQHEEAIRGIQGHLLGVPIQEELPVLRFKLDIAEAENASLRARIKTLEAVEKVTHNHERLACIGIEQQLATVQESHRQDREDFRKLKELVTSQFDKAIGHLAS</sequence>
<keyword evidence="2" id="KW-1185">Reference proteome</keyword>